<name>C5KRA5_PERM5</name>
<sequence>MPFAESRRHKIVGYDIPFVMLHPEHQQFATISSAEGIGTSERQQTLPQSNPTPRGSISARGPRSSLLGLPRVSLVVDPYQALTDGMLTSRTSNFPSVPVTPKLPQPSPLSTARSHQLPTGFDYKVVLPTPRGITVDFNPSTSAA</sequence>
<dbReference type="RefSeq" id="XP_002781211.1">
    <property type="nucleotide sequence ID" value="XM_002781165.1"/>
</dbReference>
<feature type="region of interest" description="Disordered" evidence="1">
    <location>
        <begin position="34"/>
        <end position="65"/>
    </location>
</feature>
<accession>C5KRA5</accession>
<dbReference type="OMA" id="QSHQAPF"/>
<dbReference type="InParanoid" id="C5KRA5"/>
<dbReference type="GeneID" id="9056283"/>
<dbReference type="EMBL" id="GG675767">
    <property type="protein sequence ID" value="EER13006.1"/>
    <property type="molecule type" value="Genomic_DNA"/>
</dbReference>
<evidence type="ECO:0000313" key="2">
    <source>
        <dbReference type="EMBL" id="EER13006.1"/>
    </source>
</evidence>
<dbReference type="Proteomes" id="UP000007800">
    <property type="component" value="Unassembled WGS sequence"/>
</dbReference>
<dbReference type="OrthoDB" id="415131at2759"/>
<feature type="compositionally biased region" description="Polar residues" evidence="1">
    <location>
        <begin position="40"/>
        <end position="55"/>
    </location>
</feature>
<organism evidence="3">
    <name type="scientific">Perkinsus marinus (strain ATCC 50983 / TXsc)</name>
    <dbReference type="NCBI Taxonomy" id="423536"/>
    <lineage>
        <taxon>Eukaryota</taxon>
        <taxon>Sar</taxon>
        <taxon>Alveolata</taxon>
        <taxon>Perkinsozoa</taxon>
        <taxon>Perkinsea</taxon>
        <taxon>Perkinsida</taxon>
        <taxon>Perkinsidae</taxon>
        <taxon>Perkinsus</taxon>
    </lineage>
</organism>
<evidence type="ECO:0000256" key="1">
    <source>
        <dbReference type="SAM" id="MobiDB-lite"/>
    </source>
</evidence>
<evidence type="ECO:0000313" key="3">
    <source>
        <dbReference type="Proteomes" id="UP000007800"/>
    </source>
</evidence>
<gene>
    <name evidence="2" type="ORF">Pmar_PMAR019535</name>
</gene>
<protein>
    <submittedName>
        <fullName evidence="2">Uncharacterized protein</fullName>
    </submittedName>
</protein>
<feature type="region of interest" description="Disordered" evidence="1">
    <location>
        <begin position="91"/>
        <end position="115"/>
    </location>
</feature>
<proteinExistence type="predicted"/>
<dbReference type="AlphaFoldDB" id="C5KRA5"/>
<reference evidence="2 3" key="1">
    <citation type="submission" date="2008-07" db="EMBL/GenBank/DDBJ databases">
        <authorList>
            <person name="El-Sayed N."/>
            <person name="Caler E."/>
            <person name="Inman J."/>
            <person name="Amedeo P."/>
            <person name="Hass B."/>
            <person name="Wortman J."/>
        </authorList>
    </citation>
    <scope>NUCLEOTIDE SEQUENCE [LARGE SCALE GENOMIC DNA]</scope>
    <source>
        <strain evidence="3">ATCC 50983 / TXsc</strain>
    </source>
</reference>
<keyword evidence="3" id="KW-1185">Reference proteome</keyword>